<evidence type="ECO:0000313" key="5">
    <source>
        <dbReference type="EMBL" id="MBD3326772.1"/>
    </source>
</evidence>
<comment type="similarity">
    <text evidence="1">Belongs to the FGGY kinase family.</text>
</comment>
<organism evidence="5 6">
    <name type="scientific">candidate division KSB3 bacterium</name>
    <dbReference type="NCBI Taxonomy" id="2044937"/>
    <lineage>
        <taxon>Bacteria</taxon>
        <taxon>candidate division KSB3</taxon>
    </lineage>
</organism>
<dbReference type="PROSITE" id="PS00445">
    <property type="entry name" value="FGGY_KINASES_2"/>
    <property type="match status" value="1"/>
</dbReference>
<evidence type="ECO:0000256" key="1">
    <source>
        <dbReference type="ARBA" id="ARBA00009156"/>
    </source>
</evidence>
<dbReference type="PANTHER" id="PTHR43095">
    <property type="entry name" value="SUGAR KINASE"/>
    <property type="match status" value="1"/>
</dbReference>
<dbReference type="GO" id="GO:0005975">
    <property type="term" value="P:carbohydrate metabolic process"/>
    <property type="evidence" value="ECO:0007669"/>
    <property type="project" value="InterPro"/>
</dbReference>
<feature type="domain" description="Carbohydrate kinase FGGY C-terminal" evidence="4">
    <location>
        <begin position="1"/>
        <end position="111"/>
    </location>
</feature>
<accession>A0A9D5Q7Y0</accession>
<evidence type="ECO:0000259" key="4">
    <source>
        <dbReference type="Pfam" id="PF02782"/>
    </source>
</evidence>
<dbReference type="AlphaFoldDB" id="A0A9D5Q7Y0"/>
<dbReference type="EMBL" id="WJJP01000635">
    <property type="protein sequence ID" value="MBD3326772.1"/>
    <property type="molecule type" value="Genomic_DNA"/>
</dbReference>
<dbReference type="InterPro" id="IPR018485">
    <property type="entry name" value="FGGY_C"/>
</dbReference>
<evidence type="ECO:0000256" key="2">
    <source>
        <dbReference type="ARBA" id="ARBA00022679"/>
    </source>
</evidence>
<dbReference type="InterPro" id="IPR050406">
    <property type="entry name" value="FGGY_Carb_Kinase"/>
</dbReference>
<comment type="caution">
    <text evidence="5">The sequence shown here is derived from an EMBL/GenBank/DDBJ whole genome shotgun (WGS) entry which is preliminary data.</text>
</comment>
<protein>
    <submittedName>
        <fullName evidence="5">Xylulose kinase</fullName>
    </submittedName>
</protein>
<dbReference type="GO" id="GO:0016773">
    <property type="term" value="F:phosphotransferase activity, alcohol group as acceptor"/>
    <property type="evidence" value="ECO:0007669"/>
    <property type="project" value="InterPro"/>
</dbReference>
<keyword evidence="2" id="KW-0808">Transferase</keyword>
<name>A0A9D5Q7Y0_9BACT</name>
<reference evidence="5" key="1">
    <citation type="submission" date="2019-11" db="EMBL/GenBank/DDBJ databases">
        <title>Microbial mats filling the niche in hypersaline microbial mats.</title>
        <authorList>
            <person name="Wong H.L."/>
            <person name="Macleod F.I."/>
            <person name="White R.A. III"/>
            <person name="Burns B.P."/>
        </authorList>
    </citation>
    <scope>NUCLEOTIDE SEQUENCE</scope>
    <source>
        <strain evidence="5">Rbin_158</strain>
    </source>
</reference>
<dbReference type="Proteomes" id="UP000649604">
    <property type="component" value="Unassembled WGS sequence"/>
</dbReference>
<dbReference type="SUPFAM" id="SSF53067">
    <property type="entry name" value="Actin-like ATPase domain"/>
    <property type="match status" value="1"/>
</dbReference>
<gene>
    <name evidence="5" type="ORF">GF339_19465</name>
</gene>
<proteinExistence type="inferred from homology"/>
<dbReference type="InterPro" id="IPR043129">
    <property type="entry name" value="ATPase_NBD"/>
</dbReference>
<sequence>ANGLFYLPHLRGAGTPFCDPLSRGAFIGLRATHSQPDLMRAILEGVGFELRIIIETMQRVFGSTVDVVNTIGGGTRNLLWQEIRASILNLPIELPDVEEATSKGAALLAGIGIGLYQDFADASQRTHRLRRRIDPDPALVERYADLFVLYQQIYPALQPLYAQIAAQAPPSA</sequence>
<feature type="non-terminal residue" evidence="5">
    <location>
        <position position="1"/>
    </location>
</feature>
<evidence type="ECO:0000256" key="3">
    <source>
        <dbReference type="ARBA" id="ARBA00022777"/>
    </source>
</evidence>
<dbReference type="Pfam" id="PF02782">
    <property type="entry name" value="FGGY_C"/>
    <property type="match status" value="1"/>
</dbReference>
<dbReference type="GO" id="GO:0016301">
    <property type="term" value="F:kinase activity"/>
    <property type="evidence" value="ECO:0007669"/>
    <property type="project" value="UniProtKB-KW"/>
</dbReference>
<evidence type="ECO:0000313" key="6">
    <source>
        <dbReference type="Proteomes" id="UP000649604"/>
    </source>
</evidence>
<keyword evidence="3 5" id="KW-0418">Kinase</keyword>
<dbReference type="InterPro" id="IPR018483">
    <property type="entry name" value="Carb_kinase_FGGY_CS"/>
</dbReference>
<dbReference type="PANTHER" id="PTHR43095:SF5">
    <property type="entry name" value="XYLULOSE KINASE"/>
    <property type="match status" value="1"/>
</dbReference>
<dbReference type="Gene3D" id="3.30.420.40">
    <property type="match status" value="1"/>
</dbReference>